<sequence length="156" mass="17149">MHVFTATQPCTTTTTSVHSITSNSSKPAQVNSCIFTVSSLNETRPRLMRLNEEQLSSRTRHGWQRTVASTRFPLATLTRQYLLTFLSLLTLSAYLQPQHDLVVPHSPLSLLDAFLSPFTAFHLSTLLSFSSALSLALLCLSLVILLVLPLPLLGAV</sequence>
<name>A0A5B7IJB0_PORTR</name>
<feature type="transmembrane region" description="Helical" evidence="1">
    <location>
        <begin position="119"/>
        <end position="148"/>
    </location>
</feature>
<evidence type="ECO:0000256" key="1">
    <source>
        <dbReference type="SAM" id="Phobius"/>
    </source>
</evidence>
<evidence type="ECO:0000313" key="3">
    <source>
        <dbReference type="Proteomes" id="UP000324222"/>
    </source>
</evidence>
<dbReference type="AlphaFoldDB" id="A0A5B7IJB0"/>
<accession>A0A5B7IJB0</accession>
<protein>
    <submittedName>
        <fullName evidence="2">Uncharacterized protein</fullName>
    </submittedName>
</protein>
<keyword evidence="3" id="KW-1185">Reference proteome</keyword>
<keyword evidence="1" id="KW-0812">Transmembrane</keyword>
<proteinExistence type="predicted"/>
<keyword evidence="1" id="KW-1133">Transmembrane helix</keyword>
<reference evidence="2 3" key="1">
    <citation type="submission" date="2019-05" db="EMBL/GenBank/DDBJ databases">
        <title>Another draft genome of Portunus trituberculatus and its Hox gene families provides insights of decapod evolution.</title>
        <authorList>
            <person name="Jeong J.-H."/>
            <person name="Song I."/>
            <person name="Kim S."/>
            <person name="Choi T."/>
            <person name="Kim D."/>
            <person name="Ryu S."/>
            <person name="Kim W."/>
        </authorList>
    </citation>
    <scope>NUCLEOTIDE SEQUENCE [LARGE SCALE GENOMIC DNA]</scope>
    <source>
        <tissue evidence="2">Muscle</tissue>
    </source>
</reference>
<dbReference type="EMBL" id="VSRR010063847">
    <property type="protein sequence ID" value="MPC83902.1"/>
    <property type="molecule type" value="Genomic_DNA"/>
</dbReference>
<dbReference type="Proteomes" id="UP000324222">
    <property type="component" value="Unassembled WGS sequence"/>
</dbReference>
<comment type="caution">
    <text evidence="2">The sequence shown here is derived from an EMBL/GenBank/DDBJ whole genome shotgun (WGS) entry which is preliminary data.</text>
</comment>
<organism evidence="2 3">
    <name type="scientific">Portunus trituberculatus</name>
    <name type="common">Swimming crab</name>
    <name type="synonym">Neptunus trituberculatus</name>
    <dbReference type="NCBI Taxonomy" id="210409"/>
    <lineage>
        <taxon>Eukaryota</taxon>
        <taxon>Metazoa</taxon>
        <taxon>Ecdysozoa</taxon>
        <taxon>Arthropoda</taxon>
        <taxon>Crustacea</taxon>
        <taxon>Multicrustacea</taxon>
        <taxon>Malacostraca</taxon>
        <taxon>Eumalacostraca</taxon>
        <taxon>Eucarida</taxon>
        <taxon>Decapoda</taxon>
        <taxon>Pleocyemata</taxon>
        <taxon>Brachyura</taxon>
        <taxon>Eubrachyura</taxon>
        <taxon>Portunoidea</taxon>
        <taxon>Portunidae</taxon>
        <taxon>Portuninae</taxon>
        <taxon>Portunus</taxon>
    </lineage>
</organism>
<evidence type="ECO:0000313" key="2">
    <source>
        <dbReference type="EMBL" id="MPC83902.1"/>
    </source>
</evidence>
<keyword evidence="1" id="KW-0472">Membrane</keyword>
<gene>
    <name evidence="2" type="ORF">E2C01_078624</name>
</gene>